<evidence type="ECO:0000313" key="5">
    <source>
        <dbReference type="EMBL" id="SBT52622.1"/>
    </source>
</evidence>
<dbReference type="PANTHER" id="PTHR31836:SF28">
    <property type="entry name" value="SRCR DOMAIN-CONTAINING PROTEIN-RELATED"/>
    <property type="match status" value="1"/>
</dbReference>
<dbReference type="SMART" id="SM00637">
    <property type="entry name" value="CBD_II"/>
    <property type="match status" value="1"/>
</dbReference>
<proteinExistence type="predicted"/>
<dbReference type="InterPro" id="IPR006311">
    <property type="entry name" value="TAT_signal"/>
</dbReference>
<dbReference type="Proteomes" id="UP000199385">
    <property type="component" value="Chromosome I"/>
</dbReference>
<dbReference type="EMBL" id="LT594323">
    <property type="protein sequence ID" value="SBT52622.1"/>
    <property type="molecule type" value="Genomic_DNA"/>
</dbReference>
<feature type="chain" id="PRO_5008383278" evidence="3">
    <location>
        <begin position="31"/>
        <end position="451"/>
    </location>
</feature>
<dbReference type="InterPro" id="IPR036749">
    <property type="entry name" value="Expansin_CBD_sf"/>
</dbReference>
<dbReference type="Gene3D" id="2.60.40.290">
    <property type="match status" value="1"/>
</dbReference>
<dbReference type="PROSITE" id="PS51318">
    <property type="entry name" value="TAT"/>
    <property type="match status" value="1"/>
</dbReference>
<dbReference type="SUPFAM" id="SSF50685">
    <property type="entry name" value="Barwin-like endoglucanases"/>
    <property type="match status" value="1"/>
</dbReference>
<name>A0A1A9A8Y5_9ACTN</name>
<keyword evidence="6" id="KW-1185">Reference proteome</keyword>
<dbReference type="STRING" id="261654.GA0070611_5712"/>
<dbReference type="Gene3D" id="2.60.40.760">
    <property type="entry name" value="Expansin, cellulose-binding-like domain"/>
    <property type="match status" value="1"/>
</dbReference>
<keyword evidence="1 3" id="KW-0732">Signal</keyword>
<dbReference type="Pfam" id="PF00553">
    <property type="entry name" value="CBM_2"/>
    <property type="match status" value="1"/>
</dbReference>
<dbReference type="GO" id="GO:0004553">
    <property type="term" value="F:hydrolase activity, hydrolyzing O-glycosyl compounds"/>
    <property type="evidence" value="ECO:0007669"/>
    <property type="project" value="InterPro"/>
</dbReference>
<dbReference type="AlphaFoldDB" id="A0A1A9A8Y5"/>
<dbReference type="InterPro" id="IPR051477">
    <property type="entry name" value="Expansin_CellWall"/>
</dbReference>
<dbReference type="OrthoDB" id="3494484at2"/>
<dbReference type="RefSeq" id="WP_091671202.1">
    <property type="nucleotide sequence ID" value="NZ_LT594323.1"/>
</dbReference>
<feature type="domain" description="CBM2" evidence="4">
    <location>
        <begin position="348"/>
        <end position="451"/>
    </location>
</feature>
<gene>
    <name evidence="5" type="ORF">GA0070611_5712</name>
</gene>
<sequence>MSTSRPRLIAAALAASAAALLVLGQLPANAVSDPPAPVTGNATHFDGLGSPYGGCGLPQSELDSQDFVALNVYDLPGDYSSYPTRPLPPSQADKIGLWNNGLNCGRYVKVAIGDYCTGVNDGAAGQPFCRNGSWVADGYNGATLTMLVADSCGDGNAWCRDDPYHLDLATGSLNRFARNGTPVGDLYPNHWNNRHVSWSFVPAPNYTGDIRIGFLQGAQRYWPAIAVSHLANGIHGVEYLADGAWKSATMNSDMGQSYLIGATASGGTDFQIRVRDVTDTLINGGRVYKFSLPASCGGTCSAAYTPVAYTTSAGTGPTGSPTPTGTVSPSPTGSPSPTPTVSPTPSAPPSPSAGCAATWKVTGTWSGGFQAEVTVRNTGTGAATGWSSSFGFPGTQRLASAWNATATQSGQQVTATNAGWNGSLAPGGSTSWGLVVNGDSQLPINLGCALR</sequence>
<dbReference type="PANTHER" id="PTHR31836">
    <property type="match status" value="1"/>
</dbReference>
<evidence type="ECO:0000256" key="3">
    <source>
        <dbReference type="SAM" id="SignalP"/>
    </source>
</evidence>
<feature type="signal peptide" evidence="3">
    <location>
        <begin position="1"/>
        <end position="30"/>
    </location>
</feature>
<dbReference type="GO" id="GO:0030247">
    <property type="term" value="F:polysaccharide binding"/>
    <property type="evidence" value="ECO:0007669"/>
    <property type="project" value="UniProtKB-UniRule"/>
</dbReference>
<feature type="region of interest" description="Disordered" evidence="2">
    <location>
        <begin position="314"/>
        <end position="355"/>
    </location>
</feature>
<evidence type="ECO:0000313" key="6">
    <source>
        <dbReference type="Proteomes" id="UP000199385"/>
    </source>
</evidence>
<dbReference type="GO" id="GO:0005975">
    <property type="term" value="P:carbohydrate metabolic process"/>
    <property type="evidence" value="ECO:0007669"/>
    <property type="project" value="InterPro"/>
</dbReference>
<protein>
    <submittedName>
        <fullName evidence="5">Cellulose binding domain-containing protein</fullName>
    </submittedName>
</protein>
<feature type="compositionally biased region" description="Low complexity" evidence="2">
    <location>
        <begin position="314"/>
        <end position="331"/>
    </location>
</feature>
<dbReference type="InterPro" id="IPR036908">
    <property type="entry name" value="RlpA-like_sf"/>
</dbReference>
<evidence type="ECO:0000259" key="4">
    <source>
        <dbReference type="PROSITE" id="PS51173"/>
    </source>
</evidence>
<reference evidence="6" key="1">
    <citation type="submission" date="2016-06" db="EMBL/GenBank/DDBJ databases">
        <authorList>
            <person name="Varghese N."/>
            <person name="Submissions Spin"/>
        </authorList>
    </citation>
    <scope>NUCLEOTIDE SEQUENCE [LARGE SCALE GENOMIC DNA]</scope>
    <source>
        <strain evidence="6">DSM 44815</strain>
    </source>
</reference>
<dbReference type="InterPro" id="IPR012291">
    <property type="entry name" value="CBM2_carb-bd_dom_sf"/>
</dbReference>
<accession>A0A1A9A8Y5</accession>
<evidence type="ECO:0000256" key="1">
    <source>
        <dbReference type="ARBA" id="ARBA00022729"/>
    </source>
</evidence>
<dbReference type="InterPro" id="IPR008965">
    <property type="entry name" value="CBM2/CBM3_carb-bd_dom_sf"/>
</dbReference>
<dbReference type="PATRIC" id="fig|261654.4.peg.5785"/>
<feature type="compositionally biased region" description="Pro residues" evidence="2">
    <location>
        <begin position="332"/>
        <end position="351"/>
    </location>
</feature>
<dbReference type="InterPro" id="IPR001919">
    <property type="entry name" value="CBD2"/>
</dbReference>
<dbReference type="SUPFAM" id="SSF49384">
    <property type="entry name" value="Carbohydrate-binding domain"/>
    <property type="match status" value="1"/>
</dbReference>
<organism evidence="5 6">
    <name type="scientific">Micromonospora auratinigra</name>
    <dbReference type="NCBI Taxonomy" id="261654"/>
    <lineage>
        <taxon>Bacteria</taxon>
        <taxon>Bacillati</taxon>
        <taxon>Actinomycetota</taxon>
        <taxon>Actinomycetes</taxon>
        <taxon>Micromonosporales</taxon>
        <taxon>Micromonosporaceae</taxon>
        <taxon>Micromonospora</taxon>
    </lineage>
</organism>
<dbReference type="PROSITE" id="PS51173">
    <property type="entry name" value="CBM2"/>
    <property type="match status" value="1"/>
</dbReference>
<evidence type="ECO:0000256" key="2">
    <source>
        <dbReference type="SAM" id="MobiDB-lite"/>
    </source>
</evidence>
<dbReference type="Gene3D" id="2.40.40.10">
    <property type="entry name" value="RlpA-like domain"/>
    <property type="match status" value="1"/>
</dbReference>